<name>A0ACC2CCC8_DIPCM</name>
<comment type="caution">
    <text evidence="1">The sequence shown here is derived from an EMBL/GenBank/DDBJ whole genome shotgun (WGS) entry which is preliminary data.</text>
</comment>
<evidence type="ECO:0000313" key="2">
    <source>
        <dbReference type="Proteomes" id="UP001162992"/>
    </source>
</evidence>
<keyword evidence="2" id="KW-1185">Reference proteome</keyword>
<accession>A0ACC2CCC8</accession>
<gene>
    <name evidence="1" type="ORF">O6H91_11G099400</name>
</gene>
<dbReference type="EMBL" id="CM055102">
    <property type="protein sequence ID" value="KAJ7539543.1"/>
    <property type="molecule type" value="Genomic_DNA"/>
</dbReference>
<reference evidence="2" key="1">
    <citation type="journal article" date="2024" name="Proc. Natl. Acad. Sci. U.S.A.">
        <title>Extraordinary preservation of gene collinearity over three hundred million years revealed in homosporous lycophytes.</title>
        <authorList>
            <person name="Li C."/>
            <person name="Wickell D."/>
            <person name="Kuo L.Y."/>
            <person name="Chen X."/>
            <person name="Nie B."/>
            <person name="Liao X."/>
            <person name="Peng D."/>
            <person name="Ji J."/>
            <person name="Jenkins J."/>
            <person name="Williams M."/>
            <person name="Shu S."/>
            <person name="Plott C."/>
            <person name="Barry K."/>
            <person name="Rajasekar S."/>
            <person name="Grimwood J."/>
            <person name="Han X."/>
            <person name="Sun S."/>
            <person name="Hou Z."/>
            <person name="He W."/>
            <person name="Dai G."/>
            <person name="Sun C."/>
            <person name="Schmutz J."/>
            <person name="Leebens-Mack J.H."/>
            <person name="Li F.W."/>
            <person name="Wang L."/>
        </authorList>
    </citation>
    <scope>NUCLEOTIDE SEQUENCE [LARGE SCALE GENOMIC DNA]</scope>
    <source>
        <strain evidence="2">cv. PW_Plant_1</strain>
    </source>
</reference>
<sequence>MDHYFRLMNTPEEERTDLALAYFEGYTTNWYRMAGMHFQTWDAFKTALLEEFIPKDSHMRLRTELSGLSRKVHCESTSINSDRVHGLLKICPRRTKLITSCLECSLGPDVQ</sequence>
<evidence type="ECO:0000313" key="1">
    <source>
        <dbReference type="EMBL" id="KAJ7539543.1"/>
    </source>
</evidence>
<proteinExistence type="predicted"/>
<dbReference type="Proteomes" id="UP001162992">
    <property type="component" value="Chromosome 11"/>
</dbReference>
<protein>
    <submittedName>
        <fullName evidence="1">Uncharacterized protein</fullName>
    </submittedName>
</protein>
<organism evidence="1 2">
    <name type="scientific">Diphasiastrum complanatum</name>
    <name type="common">Issler's clubmoss</name>
    <name type="synonym">Lycopodium complanatum</name>
    <dbReference type="NCBI Taxonomy" id="34168"/>
    <lineage>
        <taxon>Eukaryota</taxon>
        <taxon>Viridiplantae</taxon>
        <taxon>Streptophyta</taxon>
        <taxon>Embryophyta</taxon>
        <taxon>Tracheophyta</taxon>
        <taxon>Lycopodiopsida</taxon>
        <taxon>Lycopodiales</taxon>
        <taxon>Lycopodiaceae</taxon>
        <taxon>Lycopodioideae</taxon>
        <taxon>Diphasiastrum</taxon>
    </lineage>
</organism>